<gene>
    <name evidence="3" type="ORF">SAMN05216175_11845</name>
</gene>
<dbReference type="EMBL" id="FOOU01000018">
    <property type="protein sequence ID" value="SFG91140.1"/>
    <property type="molecule type" value="Genomic_DNA"/>
</dbReference>
<dbReference type="Gene3D" id="3.10.350.10">
    <property type="entry name" value="LysM domain"/>
    <property type="match status" value="1"/>
</dbReference>
<proteinExistence type="predicted"/>
<dbReference type="SMART" id="SM00257">
    <property type="entry name" value="LysM"/>
    <property type="match status" value="1"/>
</dbReference>
<feature type="domain" description="LysM" evidence="2">
    <location>
        <begin position="25"/>
        <end position="72"/>
    </location>
</feature>
<dbReference type="InterPro" id="IPR006860">
    <property type="entry name" value="FecR"/>
</dbReference>
<dbReference type="Pfam" id="PF04773">
    <property type="entry name" value="FecR"/>
    <property type="match status" value="1"/>
</dbReference>
<evidence type="ECO:0000313" key="3">
    <source>
        <dbReference type="EMBL" id="SFG91140.1"/>
    </source>
</evidence>
<dbReference type="SUPFAM" id="SSF54106">
    <property type="entry name" value="LysM domain"/>
    <property type="match status" value="1"/>
</dbReference>
<organism evidence="3 4">
    <name type="scientific">Neptunomonas qingdaonensis</name>
    <dbReference type="NCBI Taxonomy" id="1045558"/>
    <lineage>
        <taxon>Bacteria</taxon>
        <taxon>Pseudomonadati</taxon>
        <taxon>Pseudomonadota</taxon>
        <taxon>Gammaproteobacteria</taxon>
        <taxon>Oceanospirillales</taxon>
        <taxon>Oceanospirillaceae</taxon>
        <taxon>Neptunomonas</taxon>
    </lineage>
</organism>
<dbReference type="RefSeq" id="WP_090730443.1">
    <property type="nucleotide sequence ID" value="NZ_FOOU01000018.1"/>
</dbReference>
<dbReference type="InterPro" id="IPR013783">
    <property type="entry name" value="Ig-like_fold"/>
</dbReference>
<dbReference type="PROSITE" id="PS51782">
    <property type="entry name" value="LYSM"/>
    <property type="match status" value="1"/>
</dbReference>
<dbReference type="Proteomes" id="UP000198623">
    <property type="component" value="Unassembled WGS sequence"/>
</dbReference>
<protein>
    <submittedName>
        <fullName evidence="3">FecR family protein</fullName>
    </submittedName>
</protein>
<dbReference type="InterPro" id="IPR036779">
    <property type="entry name" value="LysM_dom_sf"/>
</dbReference>
<evidence type="ECO:0000259" key="2">
    <source>
        <dbReference type="PROSITE" id="PS51782"/>
    </source>
</evidence>
<feature type="signal peptide" evidence="1">
    <location>
        <begin position="1"/>
        <end position="22"/>
    </location>
</feature>
<dbReference type="Pfam" id="PF01476">
    <property type="entry name" value="LysM"/>
    <property type="match status" value="1"/>
</dbReference>
<dbReference type="CDD" id="cd00118">
    <property type="entry name" value="LysM"/>
    <property type="match status" value="1"/>
</dbReference>
<dbReference type="Gene3D" id="2.60.120.1440">
    <property type="match status" value="1"/>
</dbReference>
<evidence type="ECO:0000313" key="4">
    <source>
        <dbReference type="Proteomes" id="UP000198623"/>
    </source>
</evidence>
<dbReference type="InterPro" id="IPR018392">
    <property type="entry name" value="LysM"/>
</dbReference>
<dbReference type="InterPro" id="IPR016930">
    <property type="entry name" value="UCP029644"/>
</dbReference>
<name>A0A1I2VPT1_9GAMM</name>
<keyword evidence="1" id="KW-0732">Signal</keyword>
<dbReference type="AlphaFoldDB" id="A0A1I2VPT1"/>
<feature type="chain" id="PRO_5011664348" evidence="1">
    <location>
        <begin position="23"/>
        <end position="541"/>
    </location>
</feature>
<dbReference type="OrthoDB" id="9813091at2"/>
<accession>A0A1I2VPT1</accession>
<dbReference type="STRING" id="1045558.SAMN05216175_11845"/>
<evidence type="ECO:0000256" key="1">
    <source>
        <dbReference type="SAM" id="SignalP"/>
    </source>
</evidence>
<dbReference type="PANTHER" id="PTHR38731:SF1">
    <property type="entry name" value="FECR PROTEIN DOMAIN-CONTAINING PROTEIN"/>
    <property type="match status" value="1"/>
</dbReference>
<dbReference type="PIRSF" id="PIRSF029644">
    <property type="entry name" value="UCP029644"/>
    <property type="match status" value="1"/>
</dbReference>
<sequence length="541" mass="60175">MHNLLQRAVIWLMFAFSVPVLAADWVYVVHPGDTLWDFSIKNLKNSEHWKDLQKINSIENPQKLQPGTRIRVPLAWVKQTAVDAEVVALHGEALLTRADKSVHKVKIGDHIRLGDQLDVELASTLSVKFADGSVATVHESSRVQFNHLSQYSDSGMVDTRFRLEKGRVDTHAIPAKGAGSRFEIQTPSAITAVRGTEFRTSVVDSDQISRVEVLKGKVAVKGQSTSRAIPAGYGTRVEPRKAPIAPVKLLPAPVLEDIPAVVREVGWSLRWKHNLKAKSYRIELSENAAFDQLLWSRVTENRQSILPDVVDGTYYVRVRGIDPLGIEGLSSVAKLVLDLHPSPPFLMEPANEEVFRSKVPVLRWTKSMEADAYRLQVSGAEDFSGTLLIDKNTGSQVSYSAEEIVDIGTYYWRVASISASQEQGPFSTVLQLKKAPVPQAPELSVSSEEKQITVLLAGESGQQYQVQVSEFARFNPLLLDRIVGPSEFSFDKSNDVQYFRVRTIESDGFAGPWSATQQIYPAQNNRWLHIIGIGILGILFF</sequence>
<dbReference type="Gene3D" id="2.60.40.10">
    <property type="entry name" value="Immunoglobulins"/>
    <property type="match status" value="2"/>
</dbReference>
<keyword evidence="4" id="KW-1185">Reference proteome</keyword>
<reference evidence="4" key="1">
    <citation type="submission" date="2016-10" db="EMBL/GenBank/DDBJ databases">
        <authorList>
            <person name="Varghese N."/>
            <person name="Submissions S."/>
        </authorList>
    </citation>
    <scope>NUCLEOTIDE SEQUENCE [LARGE SCALE GENOMIC DNA]</scope>
    <source>
        <strain evidence="4">CGMCC 1.10971</strain>
    </source>
</reference>
<dbReference type="PANTHER" id="PTHR38731">
    <property type="entry name" value="LIPL45-RELATED LIPOPROTEIN-RELATED"/>
    <property type="match status" value="1"/>
</dbReference>